<proteinExistence type="predicted"/>
<comment type="caution">
    <text evidence="2">The sequence shown here is derived from an EMBL/GenBank/DDBJ whole genome shotgun (WGS) entry which is preliminary data.</text>
</comment>
<keyword evidence="3" id="KW-1185">Reference proteome</keyword>
<gene>
    <name evidence="2" type="ORF">HQN85_06865</name>
</gene>
<dbReference type="Proteomes" id="UP000762110">
    <property type="component" value="Unassembled WGS sequence"/>
</dbReference>
<organism evidence="2 3">
    <name type="scientific">Pedobacter boryungensis</name>
    <dbReference type="NCBI Taxonomy" id="869962"/>
    <lineage>
        <taxon>Bacteria</taxon>
        <taxon>Pseudomonadati</taxon>
        <taxon>Bacteroidota</taxon>
        <taxon>Sphingobacteriia</taxon>
        <taxon>Sphingobacteriales</taxon>
        <taxon>Sphingobacteriaceae</taxon>
        <taxon>Pedobacter</taxon>
    </lineage>
</organism>
<feature type="signal peptide" evidence="1">
    <location>
        <begin position="1"/>
        <end position="23"/>
    </location>
</feature>
<evidence type="ECO:0000313" key="3">
    <source>
        <dbReference type="Proteomes" id="UP000762110"/>
    </source>
</evidence>
<feature type="chain" id="PRO_5047033312" evidence="1">
    <location>
        <begin position="24"/>
        <end position="211"/>
    </location>
</feature>
<keyword evidence="1" id="KW-0732">Signal</keyword>
<name>A0ABX2DBI9_9SPHI</name>
<reference evidence="2 3" key="1">
    <citation type="submission" date="2020-05" db="EMBL/GenBank/DDBJ databases">
        <title>Description of Pedobacter foliorum sp. nov.</title>
        <authorList>
            <person name="Qi S."/>
            <person name="Carlier A."/>
            <person name="Cnockaert M."/>
            <person name="Vandamme P."/>
        </authorList>
    </citation>
    <scope>NUCLEOTIDE SEQUENCE [LARGE SCALE GENOMIC DNA]</scope>
    <source>
        <strain evidence="2 3">LMG 31300</strain>
    </source>
</reference>
<dbReference type="RefSeq" id="WP_173270537.1">
    <property type="nucleotide sequence ID" value="NZ_JABMKV010000002.1"/>
</dbReference>
<evidence type="ECO:0000256" key="1">
    <source>
        <dbReference type="SAM" id="SignalP"/>
    </source>
</evidence>
<evidence type="ECO:0000313" key="2">
    <source>
        <dbReference type="EMBL" id="NQX31438.1"/>
    </source>
</evidence>
<protein>
    <submittedName>
        <fullName evidence="2">Uncharacterized protein</fullName>
    </submittedName>
</protein>
<sequence>MKNKLLLKIVLVSLILFQGAVSAQENKKNIPPLYNYLQNNADSTIILTYQQDFLYPAVHFILSKQSGNVALYLYGSPYDRRGLDAIPRNIRGFFQKRDIEISRLKVDTNSYFNPKYVKPKKAVKLWRKTMSYQPWQISDDAIDGEGCAKSGNNDNDIYDGGSISLFLITKGNIKRLYFYAPAFYDKKCPKRNGRRSILAIERLFKAYFGKV</sequence>
<accession>A0ABX2DBI9</accession>
<dbReference type="EMBL" id="JABMKV010000002">
    <property type="protein sequence ID" value="NQX31438.1"/>
    <property type="molecule type" value="Genomic_DNA"/>
</dbReference>